<proteinExistence type="predicted"/>
<keyword evidence="2" id="KW-0489">Methyltransferase</keyword>
<evidence type="ECO:0000313" key="3">
    <source>
        <dbReference type="Proteomes" id="UP001430755"/>
    </source>
</evidence>
<protein>
    <submittedName>
        <fullName evidence="2">Methyltransferase</fullName>
    </submittedName>
</protein>
<accession>A0ABS9WFV7</accession>
<dbReference type="PANTHER" id="PTHR47099">
    <property type="entry name" value="METHYLCOBAMIDE:COM METHYLTRANSFERASE MTBA"/>
    <property type="match status" value="1"/>
</dbReference>
<organism evidence="2 3">
    <name type="scientific">Adlercreutzia faecimuris</name>
    <dbReference type="NCBI Taxonomy" id="2897341"/>
    <lineage>
        <taxon>Bacteria</taxon>
        <taxon>Bacillati</taxon>
        <taxon>Actinomycetota</taxon>
        <taxon>Coriobacteriia</taxon>
        <taxon>Eggerthellales</taxon>
        <taxon>Eggerthellaceae</taxon>
        <taxon>Adlercreutzia</taxon>
    </lineage>
</organism>
<name>A0ABS9WFV7_9ACTN</name>
<sequence>MEMTPRENMMAILEGRQPEYYGDFQWAVKLMMDPVWKSDSMPKDGLEHKDSWGTVCVNPVGGAGKHPVITPENAVVTDIEKWREQLVIPSLDDKDWSDAAAKAAAVDRSQYFVEYFCAQGLFERSHFLMGMEEAFCAYLEEPEAMYEMLTAIADYKKRLIKEAAFHLKPDVIFFQDDWGSKQNLFLPPDVWREMIKPLQTEIAQVIHECGMIYVHHADCICEPIVEDMAEIGIDIWQGVIPQNDILSIQERLGGRMALIGGIDGPAIDDVDTTDAEIMAEVHRCVDTYCPAGRFFPGAPAHLLRDPNEHLVEADLRVYGAQWAREHPIR</sequence>
<reference evidence="2" key="1">
    <citation type="submission" date="2021-11" db="EMBL/GenBank/DDBJ databases">
        <title>A Novel Adlercreutzia Species, isolated from a Allomyrina dichotoma larva feces.</title>
        <authorList>
            <person name="Suh M.K."/>
        </authorList>
    </citation>
    <scope>NUCLEOTIDE SEQUENCE</scope>
    <source>
        <strain evidence="2">JBNU-10</strain>
    </source>
</reference>
<dbReference type="Proteomes" id="UP001430755">
    <property type="component" value="Unassembled WGS sequence"/>
</dbReference>
<dbReference type="RefSeq" id="WP_242163462.1">
    <property type="nucleotide sequence ID" value="NZ_JAJMLW010000001.1"/>
</dbReference>
<dbReference type="PANTHER" id="PTHR47099:SF1">
    <property type="entry name" value="METHYLCOBAMIDE:COM METHYLTRANSFERASE MTBA"/>
    <property type="match status" value="1"/>
</dbReference>
<dbReference type="Pfam" id="PF01208">
    <property type="entry name" value="URO-D"/>
    <property type="match status" value="1"/>
</dbReference>
<evidence type="ECO:0000259" key="1">
    <source>
        <dbReference type="Pfam" id="PF01208"/>
    </source>
</evidence>
<comment type="caution">
    <text evidence="2">The sequence shown here is derived from an EMBL/GenBank/DDBJ whole genome shotgun (WGS) entry which is preliminary data.</text>
</comment>
<gene>
    <name evidence="2" type="ORF">LPT13_03245</name>
</gene>
<dbReference type="InterPro" id="IPR052024">
    <property type="entry name" value="Methanogen_methyltrans"/>
</dbReference>
<dbReference type="GO" id="GO:0032259">
    <property type="term" value="P:methylation"/>
    <property type="evidence" value="ECO:0007669"/>
    <property type="project" value="UniProtKB-KW"/>
</dbReference>
<dbReference type="EMBL" id="JAJMLW010000001">
    <property type="protein sequence ID" value="MCI2241367.1"/>
    <property type="molecule type" value="Genomic_DNA"/>
</dbReference>
<evidence type="ECO:0000313" key="2">
    <source>
        <dbReference type="EMBL" id="MCI2241367.1"/>
    </source>
</evidence>
<keyword evidence="3" id="KW-1185">Reference proteome</keyword>
<feature type="domain" description="Uroporphyrinogen decarboxylase (URO-D)" evidence="1">
    <location>
        <begin position="130"/>
        <end position="286"/>
    </location>
</feature>
<dbReference type="InterPro" id="IPR000257">
    <property type="entry name" value="Uroporphyrinogen_deCOase"/>
</dbReference>
<keyword evidence="2" id="KW-0808">Transferase</keyword>
<dbReference type="GO" id="GO:0008168">
    <property type="term" value="F:methyltransferase activity"/>
    <property type="evidence" value="ECO:0007669"/>
    <property type="project" value="UniProtKB-KW"/>
</dbReference>